<feature type="compositionally biased region" description="Low complexity" evidence="1">
    <location>
        <begin position="283"/>
        <end position="301"/>
    </location>
</feature>
<dbReference type="GeneID" id="20198854"/>
<dbReference type="CTD" id="20198854"/>
<dbReference type="InParanoid" id="T1EQK4"/>
<dbReference type="KEGG" id="hro:HELRODRAFT_160659"/>
<dbReference type="EMBL" id="AMQM01000641">
    <property type="status" value="NOT_ANNOTATED_CDS"/>
    <property type="molecule type" value="Genomic_DNA"/>
</dbReference>
<sequence>MHRNTHILANRHTQTNSTQTDNIFWWNNDETAIMIRLNIWIDFFDVVLLMIQQFRVRYNTPYPPATTPSSLLMTSPSMTSSSTSSPLSSNSVSSLDCLSLIVESIALPQPTNQNAGSHYVGAASVANLGGQVNCSSVNKTKNNNNNNTSATTQSNICNSGTPNSNNILHADMNKNAMHSNNETNINFMIDEIDAASVAKDITTDACLNSGRVNNESYNDLYSSICYSIAQTNDSDKQISNNKNDFSAMLGQKQYKSNDFLFSANFSDDDINNNQTTKMEENKNNSNNNNNSNINNNTQSNSIGIDGDDKLQ</sequence>
<dbReference type="EnsemblMetazoa" id="HelroT160659">
    <property type="protein sequence ID" value="HelroP160659"/>
    <property type="gene ID" value="HelroG160659"/>
</dbReference>
<reference evidence="3" key="3">
    <citation type="submission" date="2015-06" db="UniProtKB">
        <authorList>
            <consortium name="EnsemblMetazoa"/>
        </authorList>
    </citation>
    <scope>IDENTIFICATION</scope>
</reference>
<evidence type="ECO:0000256" key="1">
    <source>
        <dbReference type="SAM" id="MobiDB-lite"/>
    </source>
</evidence>
<dbReference type="RefSeq" id="XP_009015853.1">
    <property type="nucleotide sequence ID" value="XM_009017605.1"/>
</dbReference>
<evidence type="ECO:0000313" key="4">
    <source>
        <dbReference type="Proteomes" id="UP000015101"/>
    </source>
</evidence>
<protein>
    <submittedName>
        <fullName evidence="2 3">Uncharacterized protein</fullName>
    </submittedName>
</protein>
<dbReference type="Proteomes" id="UP000015101">
    <property type="component" value="Unassembled WGS sequence"/>
</dbReference>
<proteinExistence type="predicted"/>
<dbReference type="EMBL" id="KB096324">
    <property type="protein sequence ID" value="ESO06485.1"/>
    <property type="molecule type" value="Genomic_DNA"/>
</dbReference>
<accession>T1EQK4</accession>
<dbReference type="HOGENOM" id="CLU_895103_0_0_1"/>
<reference evidence="4" key="1">
    <citation type="submission" date="2012-12" db="EMBL/GenBank/DDBJ databases">
        <authorList>
            <person name="Hellsten U."/>
            <person name="Grimwood J."/>
            <person name="Chapman J.A."/>
            <person name="Shapiro H."/>
            <person name="Aerts A."/>
            <person name="Otillar R.P."/>
            <person name="Terry A.Y."/>
            <person name="Boore J.L."/>
            <person name="Simakov O."/>
            <person name="Marletaz F."/>
            <person name="Cho S.-J."/>
            <person name="Edsinger-Gonzales E."/>
            <person name="Havlak P."/>
            <person name="Kuo D.-H."/>
            <person name="Larsson T."/>
            <person name="Lv J."/>
            <person name="Arendt D."/>
            <person name="Savage R."/>
            <person name="Osoegawa K."/>
            <person name="de Jong P."/>
            <person name="Lindberg D.R."/>
            <person name="Seaver E.C."/>
            <person name="Weisblat D.A."/>
            <person name="Putnam N.H."/>
            <person name="Grigoriev I.V."/>
            <person name="Rokhsar D.S."/>
        </authorList>
    </citation>
    <scope>NUCLEOTIDE SEQUENCE</scope>
</reference>
<organism evidence="3 4">
    <name type="scientific">Helobdella robusta</name>
    <name type="common">Californian leech</name>
    <dbReference type="NCBI Taxonomy" id="6412"/>
    <lineage>
        <taxon>Eukaryota</taxon>
        <taxon>Metazoa</taxon>
        <taxon>Spiralia</taxon>
        <taxon>Lophotrochozoa</taxon>
        <taxon>Annelida</taxon>
        <taxon>Clitellata</taxon>
        <taxon>Hirudinea</taxon>
        <taxon>Rhynchobdellida</taxon>
        <taxon>Glossiphoniidae</taxon>
        <taxon>Helobdella</taxon>
    </lineage>
</organism>
<feature type="region of interest" description="Disordered" evidence="1">
    <location>
        <begin position="68"/>
        <end position="88"/>
    </location>
</feature>
<gene>
    <name evidence="3" type="primary">20198854</name>
    <name evidence="2" type="ORF">HELRODRAFT_160659</name>
</gene>
<dbReference type="AlphaFoldDB" id="T1EQK4"/>
<evidence type="ECO:0000313" key="3">
    <source>
        <dbReference type="EnsemblMetazoa" id="HelroP160659"/>
    </source>
</evidence>
<name>T1EQK4_HELRO</name>
<keyword evidence="4" id="KW-1185">Reference proteome</keyword>
<evidence type="ECO:0000313" key="2">
    <source>
        <dbReference type="EMBL" id="ESO06485.1"/>
    </source>
</evidence>
<reference evidence="2 4" key="2">
    <citation type="journal article" date="2013" name="Nature">
        <title>Insights into bilaterian evolution from three spiralian genomes.</title>
        <authorList>
            <person name="Simakov O."/>
            <person name="Marletaz F."/>
            <person name="Cho S.J."/>
            <person name="Edsinger-Gonzales E."/>
            <person name="Havlak P."/>
            <person name="Hellsten U."/>
            <person name="Kuo D.H."/>
            <person name="Larsson T."/>
            <person name="Lv J."/>
            <person name="Arendt D."/>
            <person name="Savage R."/>
            <person name="Osoegawa K."/>
            <person name="de Jong P."/>
            <person name="Grimwood J."/>
            <person name="Chapman J.A."/>
            <person name="Shapiro H."/>
            <person name="Aerts A."/>
            <person name="Otillar R.P."/>
            <person name="Terry A.Y."/>
            <person name="Boore J.L."/>
            <person name="Grigoriev I.V."/>
            <person name="Lindberg D.R."/>
            <person name="Seaver E.C."/>
            <person name="Weisblat D.A."/>
            <person name="Putnam N.H."/>
            <person name="Rokhsar D.S."/>
        </authorList>
    </citation>
    <scope>NUCLEOTIDE SEQUENCE</scope>
</reference>
<feature type="region of interest" description="Disordered" evidence="1">
    <location>
        <begin position="270"/>
        <end position="311"/>
    </location>
</feature>